<gene>
    <name evidence="1" type="ORF">ANN_10979</name>
</gene>
<keyword evidence="2" id="KW-1185">Reference proteome</keyword>
<comment type="caution">
    <text evidence="1">The sequence shown here is derived from an EMBL/GenBank/DDBJ whole genome shotgun (WGS) entry which is preliminary data.</text>
</comment>
<evidence type="ECO:0000313" key="1">
    <source>
        <dbReference type="EMBL" id="KAJ4441129.1"/>
    </source>
</evidence>
<proteinExistence type="predicted"/>
<dbReference type="Proteomes" id="UP001148838">
    <property type="component" value="Unassembled WGS sequence"/>
</dbReference>
<organism evidence="1 2">
    <name type="scientific">Periplaneta americana</name>
    <name type="common">American cockroach</name>
    <name type="synonym">Blatta americana</name>
    <dbReference type="NCBI Taxonomy" id="6978"/>
    <lineage>
        <taxon>Eukaryota</taxon>
        <taxon>Metazoa</taxon>
        <taxon>Ecdysozoa</taxon>
        <taxon>Arthropoda</taxon>
        <taxon>Hexapoda</taxon>
        <taxon>Insecta</taxon>
        <taxon>Pterygota</taxon>
        <taxon>Neoptera</taxon>
        <taxon>Polyneoptera</taxon>
        <taxon>Dictyoptera</taxon>
        <taxon>Blattodea</taxon>
        <taxon>Blattoidea</taxon>
        <taxon>Blattidae</taxon>
        <taxon>Blattinae</taxon>
        <taxon>Periplaneta</taxon>
    </lineage>
</organism>
<name>A0ABQ8T3S1_PERAM</name>
<reference evidence="1 2" key="1">
    <citation type="journal article" date="2022" name="Allergy">
        <title>Genome assembly and annotation of Periplaneta americana reveal a comprehensive cockroach allergen profile.</title>
        <authorList>
            <person name="Wang L."/>
            <person name="Xiong Q."/>
            <person name="Saelim N."/>
            <person name="Wang L."/>
            <person name="Nong W."/>
            <person name="Wan A.T."/>
            <person name="Shi M."/>
            <person name="Liu X."/>
            <person name="Cao Q."/>
            <person name="Hui J.H.L."/>
            <person name="Sookrung N."/>
            <person name="Leung T.F."/>
            <person name="Tungtrongchitr A."/>
            <person name="Tsui S.K.W."/>
        </authorList>
    </citation>
    <scope>NUCLEOTIDE SEQUENCE [LARGE SCALE GENOMIC DNA]</scope>
    <source>
        <strain evidence="1">PWHHKU_190912</strain>
    </source>
</reference>
<sequence>MINRIIAEEHGVKPEKENGEHYVVEMSADQKEYVALQKIPCYGMHCYMAVSNEPCNEWDRPPTPPVAAGAPERHLTYMEFPDQHWKTNN</sequence>
<dbReference type="EMBL" id="JAJSOF020000015">
    <property type="protein sequence ID" value="KAJ4441129.1"/>
    <property type="molecule type" value="Genomic_DNA"/>
</dbReference>
<evidence type="ECO:0000313" key="2">
    <source>
        <dbReference type="Proteomes" id="UP001148838"/>
    </source>
</evidence>
<protein>
    <submittedName>
        <fullName evidence="1">Uncharacterized protein</fullName>
    </submittedName>
</protein>
<accession>A0ABQ8T3S1</accession>